<reference evidence="10 12" key="1">
    <citation type="submission" date="2016-06" db="EMBL/GenBank/DDBJ databases">
        <title>Draft genome of Moraxella atlantae CCUG 66109.</title>
        <authorList>
            <person name="Salva-Serra F."/>
            <person name="Engstrom-Jakobsson H."/>
            <person name="Thorell K."/>
            <person name="Gonzales-Siles L."/>
            <person name="Karlsson R."/>
            <person name="Boulund F."/>
            <person name="Engstrand L."/>
            <person name="Kristiansson E."/>
            <person name="Moore E."/>
        </authorList>
    </citation>
    <scope>NUCLEOTIDE SEQUENCE [LARGE SCALE GENOMIC DNA]</scope>
    <source>
        <strain evidence="10 12">CCUG 66109</strain>
    </source>
</reference>
<comment type="function">
    <text evidence="7 9">Catalyzes the formation of 6,7-dimethyl-8-ribityllumazine by condensation of 5-amino-6-(D-ribitylamino)uracil with 3,4-dihydroxy-2-butanone 4-phosphate. This is the penultimate step in the biosynthesis of riboflavin.</text>
</comment>
<evidence type="ECO:0000256" key="7">
    <source>
        <dbReference type="ARBA" id="ARBA00058151"/>
    </source>
</evidence>
<name>A0A1B8QDQ9_9GAMM</name>
<evidence type="ECO:0000256" key="4">
    <source>
        <dbReference type="ARBA" id="ARBA00022619"/>
    </source>
</evidence>
<dbReference type="NCBIfam" id="NF000812">
    <property type="entry name" value="PRK00061.1-4"/>
    <property type="match status" value="1"/>
</dbReference>
<sequence length="171" mass="17933">MTNLPNQLAQVQHLHGELHTQSHARVALVVGRFNSFVVESLVNGALDTLLRHGVAGHNITVVRVPGAWEIPLATARLAQTDKFDAIIALGAVIRGSTPHFDYVAGESAKGLGAIGLDYDLPVINGILTTDSIEQAIERAGTKAGNKGSEAAAVALEMIGVLDQIDALGDDE</sequence>
<dbReference type="NCBIfam" id="TIGR00114">
    <property type="entry name" value="lumazine-synth"/>
    <property type="match status" value="1"/>
</dbReference>
<feature type="binding site" evidence="9">
    <location>
        <position position="138"/>
    </location>
    <ligand>
        <name>(2S)-2-hydroxy-3-oxobutyl phosphate</name>
        <dbReference type="ChEBI" id="CHEBI:58830"/>
    </ligand>
</feature>
<protein>
    <recommendedName>
        <fullName evidence="8 9">6,7-dimethyl-8-ribityllumazine synthase</fullName>
        <shortName evidence="9">DMRL synthase</shortName>
        <shortName evidence="9">LS</shortName>
        <shortName evidence="9">Lumazine synthase</shortName>
        <ecNumber evidence="3 9">2.5.1.78</ecNumber>
    </recommendedName>
</protein>
<comment type="subunit">
    <text evidence="9">Forms an icosahedral capsid composed of 60 subunits, arranged as a dodecamer of pentamers.</text>
</comment>
<feature type="active site" description="Proton donor" evidence="9">
    <location>
        <position position="99"/>
    </location>
</feature>
<evidence type="ECO:0000313" key="11">
    <source>
        <dbReference type="EMBL" id="STY96163.1"/>
    </source>
</evidence>
<dbReference type="OrthoDB" id="9809709at2"/>
<evidence type="ECO:0000256" key="6">
    <source>
        <dbReference type="ARBA" id="ARBA00048785"/>
    </source>
</evidence>
<evidence type="ECO:0000256" key="1">
    <source>
        <dbReference type="ARBA" id="ARBA00004917"/>
    </source>
</evidence>
<dbReference type="SUPFAM" id="SSF52121">
    <property type="entry name" value="Lumazine synthase"/>
    <property type="match status" value="1"/>
</dbReference>
<dbReference type="GO" id="GO:0005829">
    <property type="term" value="C:cytosol"/>
    <property type="evidence" value="ECO:0007669"/>
    <property type="project" value="TreeGrafter"/>
</dbReference>
<evidence type="ECO:0000256" key="3">
    <source>
        <dbReference type="ARBA" id="ARBA00012664"/>
    </source>
</evidence>
<feature type="binding site" evidence="9">
    <location>
        <begin position="67"/>
        <end position="69"/>
    </location>
    <ligand>
        <name>5-amino-6-(D-ribitylamino)uracil</name>
        <dbReference type="ChEBI" id="CHEBI:15934"/>
    </ligand>
</feature>
<evidence type="ECO:0000256" key="5">
    <source>
        <dbReference type="ARBA" id="ARBA00022679"/>
    </source>
</evidence>
<proteinExistence type="inferred from homology"/>
<feature type="binding site" evidence="9">
    <location>
        <begin position="91"/>
        <end position="93"/>
    </location>
    <ligand>
        <name>5-amino-6-(D-ribitylamino)uracil</name>
        <dbReference type="ChEBI" id="CHEBI:15934"/>
    </ligand>
</feature>
<comment type="catalytic activity">
    <reaction evidence="6 9">
        <text>(2S)-2-hydroxy-3-oxobutyl phosphate + 5-amino-6-(D-ribitylamino)uracil = 6,7-dimethyl-8-(1-D-ribityl)lumazine + phosphate + 2 H2O + H(+)</text>
        <dbReference type="Rhea" id="RHEA:26152"/>
        <dbReference type="ChEBI" id="CHEBI:15377"/>
        <dbReference type="ChEBI" id="CHEBI:15378"/>
        <dbReference type="ChEBI" id="CHEBI:15934"/>
        <dbReference type="ChEBI" id="CHEBI:43474"/>
        <dbReference type="ChEBI" id="CHEBI:58201"/>
        <dbReference type="ChEBI" id="CHEBI:58830"/>
        <dbReference type="EC" id="2.5.1.78"/>
    </reaction>
</comment>
<dbReference type="InterPro" id="IPR002180">
    <property type="entry name" value="LS/RS"/>
</dbReference>
<evidence type="ECO:0000313" key="12">
    <source>
        <dbReference type="Proteomes" id="UP000092508"/>
    </source>
</evidence>
<dbReference type="InterPro" id="IPR036467">
    <property type="entry name" value="LS/RS_sf"/>
</dbReference>
<dbReference type="FunFam" id="3.40.50.960:FF:000001">
    <property type="entry name" value="6,7-dimethyl-8-ribityllumazine synthase"/>
    <property type="match status" value="1"/>
</dbReference>
<dbReference type="EC" id="2.5.1.78" evidence="3 9"/>
<keyword evidence="4 9" id="KW-0686">Riboflavin biosynthesis</keyword>
<feature type="binding site" evidence="9">
    <location>
        <position position="124"/>
    </location>
    <ligand>
        <name>5-amino-6-(D-ribitylamino)uracil</name>
        <dbReference type="ChEBI" id="CHEBI:15934"/>
    </ligand>
</feature>
<dbReference type="Proteomes" id="UP000255193">
    <property type="component" value="Unassembled WGS sequence"/>
</dbReference>
<dbReference type="AlphaFoldDB" id="A0A1B8QDQ9"/>
<reference evidence="11 13" key="2">
    <citation type="submission" date="2018-06" db="EMBL/GenBank/DDBJ databases">
        <authorList>
            <consortium name="Pathogen Informatics"/>
            <person name="Doyle S."/>
        </authorList>
    </citation>
    <scope>NUCLEOTIDE SEQUENCE [LARGE SCALE GENOMIC DNA]</scope>
    <source>
        <strain evidence="11 13">NCTC11091</strain>
    </source>
</reference>
<accession>A0A1B8QDQ9</accession>
<keyword evidence="5 9" id="KW-0808">Transferase</keyword>
<evidence type="ECO:0000313" key="13">
    <source>
        <dbReference type="Proteomes" id="UP000255193"/>
    </source>
</evidence>
<dbReference type="Proteomes" id="UP000092508">
    <property type="component" value="Unassembled WGS sequence"/>
</dbReference>
<dbReference type="STRING" id="34059.A9308_05290"/>
<dbReference type="InterPro" id="IPR034964">
    <property type="entry name" value="LS"/>
</dbReference>
<dbReference type="CDD" id="cd09209">
    <property type="entry name" value="Lumazine_synthase-I"/>
    <property type="match status" value="1"/>
</dbReference>
<gene>
    <name evidence="9 11" type="primary">ribH</name>
    <name evidence="10" type="ORF">A9308_05290</name>
    <name evidence="11" type="ORF">NCTC11091_01973</name>
</gene>
<evidence type="ECO:0000256" key="2">
    <source>
        <dbReference type="ARBA" id="ARBA00007424"/>
    </source>
</evidence>
<dbReference type="Gene3D" id="3.40.50.960">
    <property type="entry name" value="Lumazine/riboflavin synthase"/>
    <property type="match status" value="1"/>
</dbReference>
<dbReference type="PANTHER" id="PTHR21058:SF0">
    <property type="entry name" value="6,7-DIMETHYL-8-RIBITYLLUMAZINE SYNTHASE"/>
    <property type="match status" value="1"/>
</dbReference>
<comment type="pathway">
    <text evidence="1 9">Cofactor biosynthesis; riboflavin biosynthesis; riboflavin from 2-hydroxy-3-oxobutyl phosphate and 5-amino-6-(D-ribitylamino)uracil: step 1/2.</text>
</comment>
<evidence type="ECO:0000256" key="9">
    <source>
        <dbReference type="HAMAP-Rule" id="MF_00178"/>
    </source>
</evidence>
<dbReference type="GO" id="GO:0009349">
    <property type="term" value="C:riboflavin synthase complex"/>
    <property type="evidence" value="ECO:0007669"/>
    <property type="project" value="UniProtKB-UniRule"/>
</dbReference>
<dbReference type="EMBL" id="UGQA01000001">
    <property type="protein sequence ID" value="STY96163.1"/>
    <property type="molecule type" value="Genomic_DNA"/>
</dbReference>
<dbReference type="Pfam" id="PF00885">
    <property type="entry name" value="DMRL_synthase"/>
    <property type="match status" value="1"/>
</dbReference>
<evidence type="ECO:0000256" key="8">
    <source>
        <dbReference type="ARBA" id="ARBA00072606"/>
    </source>
</evidence>
<organism evidence="10 12">
    <name type="scientific">Faucicola atlantae</name>
    <dbReference type="NCBI Taxonomy" id="34059"/>
    <lineage>
        <taxon>Bacteria</taxon>
        <taxon>Pseudomonadati</taxon>
        <taxon>Pseudomonadota</taxon>
        <taxon>Gammaproteobacteria</taxon>
        <taxon>Moraxellales</taxon>
        <taxon>Moraxellaceae</taxon>
        <taxon>Faucicola</taxon>
    </lineage>
</organism>
<feature type="binding site" evidence="9">
    <location>
        <begin position="96"/>
        <end position="97"/>
    </location>
    <ligand>
        <name>(2S)-2-hydroxy-3-oxobutyl phosphate</name>
        <dbReference type="ChEBI" id="CHEBI:58830"/>
    </ligand>
</feature>
<dbReference type="GO" id="GO:0000906">
    <property type="term" value="F:6,7-dimethyl-8-ribityllumazine synthase activity"/>
    <property type="evidence" value="ECO:0007669"/>
    <property type="project" value="UniProtKB-UniRule"/>
</dbReference>
<evidence type="ECO:0000313" key="10">
    <source>
        <dbReference type="EMBL" id="OBX79805.1"/>
    </source>
</evidence>
<dbReference type="HAMAP" id="MF_00178">
    <property type="entry name" value="Lumazine_synth"/>
    <property type="match status" value="1"/>
</dbReference>
<feature type="binding site" evidence="9">
    <location>
        <position position="33"/>
    </location>
    <ligand>
        <name>5-amino-6-(D-ribitylamino)uracil</name>
        <dbReference type="ChEBI" id="CHEBI:15934"/>
    </ligand>
</feature>
<dbReference type="EMBL" id="LZMZ01000010">
    <property type="protein sequence ID" value="OBX79805.1"/>
    <property type="molecule type" value="Genomic_DNA"/>
</dbReference>
<comment type="similarity">
    <text evidence="2 9">Belongs to the DMRL synthase family.</text>
</comment>
<dbReference type="PANTHER" id="PTHR21058">
    <property type="entry name" value="6,7-DIMETHYL-8-RIBITYLLUMAZINE SYNTHASE DMRL SYNTHASE LUMAZINE SYNTHASE"/>
    <property type="match status" value="1"/>
</dbReference>
<dbReference type="RefSeq" id="WP_067057010.1">
    <property type="nucleotide sequence ID" value="NZ_LZMZ01000010.1"/>
</dbReference>
<dbReference type="UniPathway" id="UPA00275">
    <property type="reaction ID" value="UER00404"/>
</dbReference>
<dbReference type="GO" id="GO:0009231">
    <property type="term" value="P:riboflavin biosynthetic process"/>
    <property type="evidence" value="ECO:0007669"/>
    <property type="project" value="UniProtKB-UniRule"/>
</dbReference>